<keyword evidence="3 8" id="KW-0547">Nucleotide-binding</keyword>
<dbReference type="SUPFAM" id="SSF52540">
    <property type="entry name" value="P-loop containing nucleoside triphosphate hydrolases"/>
    <property type="match status" value="1"/>
</dbReference>
<dbReference type="PANTHER" id="PTHR37739">
    <property type="entry name" value="KINESIN-LIKE PROTEIN KIN-12D"/>
    <property type="match status" value="1"/>
</dbReference>
<reference evidence="11" key="1">
    <citation type="submission" date="2021-01" db="EMBL/GenBank/DDBJ databases">
        <title>Adiantum capillus-veneris genome.</title>
        <authorList>
            <person name="Fang Y."/>
            <person name="Liao Q."/>
        </authorList>
    </citation>
    <scope>NUCLEOTIDE SEQUENCE</scope>
    <source>
        <strain evidence="11">H3</strain>
        <tissue evidence="11">Leaf</tissue>
    </source>
</reference>
<feature type="binding site" evidence="8">
    <location>
        <begin position="27"/>
        <end position="34"/>
    </location>
    <ligand>
        <name>ATP</name>
        <dbReference type="ChEBI" id="CHEBI:30616"/>
    </ligand>
</feature>
<feature type="non-terminal residue" evidence="11">
    <location>
        <position position="357"/>
    </location>
</feature>
<evidence type="ECO:0000256" key="2">
    <source>
        <dbReference type="ARBA" id="ARBA00022701"/>
    </source>
</evidence>
<dbReference type="InterPro" id="IPR019821">
    <property type="entry name" value="Kinesin_motor_CS"/>
</dbReference>
<keyword evidence="4 8" id="KW-0067">ATP-binding</keyword>
<dbReference type="Gene3D" id="3.40.850.10">
    <property type="entry name" value="Kinesin motor domain"/>
    <property type="match status" value="1"/>
</dbReference>
<dbReference type="GO" id="GO:0005524">
    <property type="term" value="F:ATP binding"/>
    <property type="evidence" value="ECO:0007669"/>
    <property type="project" value="UniProtKB-UniRule"/>
</dbReference>
<dbReference type="EMBL" id="JABFUD020000011">
    <property type="protein sequence ID" value="KAI5073586.1"/>
    <property type="molecule type" value="Genomic_DNA"/>
</dbReference>
<dbReference type="PROSITE" id="PS00411">
    <property type="entry name" value="KINESIN_MOTOR_1"/>
    <property type="match status" value="1"/>
</dbReference>
<dbReference type="InterPro" id="IPR001752">
    <property type="entry name" value="Kinesin_motor_dom"/>
</dbReference>
<protein>
    <recommendedName>
        <fullName evidence="9">Kinesin-like protein</fullName>
    </recommendedName>
</protein>
<evidence type="ECO:0000256" key="4">
    <source>
        <dbReference type="ARBA" id="ARBA00022840"/>
    </source>
</evidence>
<keyword evidence="1" id="KW-0934">Plastid</keyword>
<dbReference type="InterPro" id="IPR027417">
    <property type="entry name" value="P-loop_NTPase"/>
</dbReference>
<evidence type="ECO:0000313" key="12">
    <source>
        <dbReference type="Proteomes" id="UP000886520"/>
    </source>
</evidence>
<dbReference type="InterPro" id="IPR036961">
    <property type="entry name" value="Kinesin_motor_dom_sf"/>
</dbReference>
<dbReference type="GO" id="GO:0003777">
    <property type="term" value="F:microtubule motor activity"/>
    <property type="evidence" value="ECO:0007669"/>
    <property type="project" value="InterPro"/>
</dbReference>
<evidence type="ECO:0000259" key="10">
    <source>
        <dbReference type="PROSITE" id="PS50067"/>
    </source>
</evidence>
<name>A0A9D4ZI04_ADICA</name>
<comment type="similarity">
    <text evidence="7">Belongs to the TRAFAC class myosin-kinesin ATPase superfamily. Kinesin family. KIN-12 subfamily.</text>
</comment>
<evidence type="ECO:0000256" key="1">
    <source>
        <dbReference type="ARBA" id="ARBA00022528"/>
    </source>
</evidence>
<accession>A0A9D4ZI04</accession>
<dbReference type="SMART" id="SM00129">
    <property type="entry name" value="KISc"/>
    <property type="match status" value="1"/>
</dbReference>
<evidence type="ECO:0000256" key="6">
    <source>
        <dbReference type="ARBA" id="ARBA00023175"/>
    </source>
</evidence>
<dbReference type="PRINTS" id="PR00380">
    <property type="entry name" value="KINESINHEAVY"/>
</dbReference>
<keyword evidence="1" id="KW-0150">Chloroplast</keyword>
<proteinExistence type="inferred from homology"/>
<sequence>EEMFTSVGKPMAHACLQGYHCCLIAYGQTGAGKTYTMEGPSLHAHFNEVEDMGPEITEKCGLIPRILETIFLILAAEKAQSGVDVEFSVRCSSLQIYNEQVEDLLCPDSTNLTIHEDAKIGMYVEGLQEIEVQTPEATYEVLKRGSLNRHVGATAMNAESSRSHGVFILSVESQRQDLGVLNRRISRFYLVDLAGSERQKQTEAVGLRLKESGSINRSLSALGNVIKALLETAEGKIRHIPYRDSKLTYLLKDALGGNSKCTLIANISPSIINLEETTSTLKFAQRAKYIKNVAIVNEDTLGNGSVSAEEVKRLRLEIAALRARINSTLAGEQSISWNDHSCKQEQTDQSLLCASRI</sequence>
<evidence type="ECO:0000256" key="3">
    <source>
        <dbReference type="ARBA" id="ARBA00022741"/>
    </source>
</evidence>
<evidence type="ECO:0000313" key="11">
    <source>
        <dbReference type="EMBL" id="KAI5073586.1"/>
    </source>
</evidence>
<gene>
    <name evidence="11" type="ORF">GOP47_0011599</name>
</gene>
<dbReference type="GO" id="GO:0008017">
    <property type="term" value="F:microtubule binding"/>
    <property type="evidence" value="ECO:0007669"/>
    <property type="project" value="InterPro"/>
</dbReference>
<dbReference type="Proteomes" id="UP000886520">
    <property type="component" value="Chromosome 11"/>
</dbReference>
<evidence type="ECO:0000256" key="5">
    <source>
        <dbReference type="ARBA" id="ARBA00023054"/>
    </source>
</evidence>
<keyword evidence="5" id="KW-0175">Coiled coil</keyword>
<dbReference type="PANTHER" id="PTHR37739:SF13">
    <property type="entry name" value="KINESIN MOTOR DOMAIN-CONTAINING PROTEIN"/>
    <property type="match status" value="1"/>
</dbReference>
<dbReference type="AlphaFoldDB" id="A0A9D4ZI04"/>
<dbReference type="InterPro" id="IPR044986">
    <property type="entry name" value="KIF15/KIN-12"/>
</dbReference>
<evidence type="ECO:0000256" key="7">
    <source>
        <dbReference type="ARBA" id="ARBA00034488"/>
    </source>
</evidence>
<comment type="caution">
    <text evidence="11">The sequence shown here is derived from an EMBL/GenBank/DDBJ whole genome shotgun (WGS) entry which is preliminary data.</text>
</comment>
<keyword evidence="6 8" id="KW-0505">Motor protein</keyword>
<organism evidence="11 12">
    <name type="scientific">Adiantum capillus-veneris</name>
    <name type="common">Maidenhair fern</name>
    <dbReference type="NCBI Taxonomy" id="13818"/>
    <lineage>
        <taxon>Eukaryota</taxon>
        <taxon>Viridiplantae</taxon>
        <taxon>Streptophyta</taxon>
        <taxon>Embryophyta</taxon>
        <taxon>Tracheophyta</taxon>
        <taxon>Polypodiopsida</taxon>
        <taxon>Polypodiidae</taxon>
        <taxon>Polypodiales</taxon>
        <taxon>Pteridineae</taxon>
        <taxon>Pteridaceae</taxon>
        <taxon>Vittarioideae</taxon>
        <taxon>Adiantum</taxon>
    </lineage>
</organism>
<dbReference type="GO" id="GO:0005874">
    <property type="term" value="C:microtubule"/>
    <property type="evidence" value="ECO:0007669"/>
    <property type="project" value="UniProtKB-KW"/>
</dbReference>
<evidence type="ECO:0000256" key="8">
    <source>
        <dbReference type="PROSITE-ProRule" id="PRU00283"/>
    </source>
</evidence>
<keyword evidence="12" id="KW-1185">Reference proteome</keyword>
<dbReference type="Pfam" id="PF00225">
    <property type="entry name" value="Kinesin"/>
    <property type="match status" value="1"/>
</dbReference>
<dbReference type="OrthoDB" id="3176171at2759"/>
<dbReference type="PROSITE" id="PS50067">
    <property type="entry name" value="KINESIN_MOTOR_2"/>
    <property type="match status" value="1"/>
</dbReference>
<dbReference type="CDD" id="cd00106">
    <property type="entry name" value="KISc"/>
    <property type="match status" value="1"/>
</dbReference>
<dbReference type="GO" id="GO:0007018">
    <property type="term" value="P:microtubule-based movement"/>
    <property type="evidence" value="ECO:0007669"/>
    <property type="project" value="InterPro"/>
</dbReference>
<keyword evidence="2 9" id="KW-0493">Microtubule</keyword>
<feature type="domain" description="Kinesin motor" evidence="10">
    <location>
        <begin position="1"/>
        <end position="290"/>
    </location>
</feature>
<evidence type="ECO:0000256" key="9">
    <source>
        <dbReference type="RuleBase" id="RU000394"/>
    </source>
</evidence>